<comment type="caution">
    <text evidence="1">The sequence shown here is derived from an EMBL/GenBank/DDBJ whole genome shotgun (WGS) entry which is preliminary data.</text>
</comment>
<evidence type="ECO:0000313" key="2">
    <source>
        <dbReference type="Proteomes" id="UP001289645"/>
    </source>
</evidence>
<keyword evidence="2" id="KW-1185">Reference proteome</keyword>
<gene>
    <name evidence="1" type="ORF">OHX15_02895</name>
</gene>
<organism evidence="1 2">
    <name type="scientific">Mycolicibacterium parafortuitum</name>
    <name type="common">Mycobacterium parafortuitum</name>
    <dbReference type="NCBI Taxonomy" id="39692"/>
    <lineage>
        <taxon>Bacteria</taxon>
        <taxon>Bacillati</taxon>
        <taxon>Actinomycetota</taxon>
        <taxon>Actinomycetes</taxon>
        <taxon>Mycobacteriales</taxon>
        <taxon>Mycobacteriaceae</taxon>
        <taxon>Mycolicibacterium</taxon>
    </lineage>
</organism>
<accession>A0ACC6MBV6</accession>
<keyword evidence="1" id="KW-0489">Methyltransferase</keyword>
<keyword evidence="1" id="KW-0808">Transferase</keyword>
<proteinExistence type="predicted"/>
<name>A0ACC6MBV6_MYCPF</name>
<reference evidence="1 2" key="1">
    <citation type="journal article" date="2021" name="Chemosphere">
        <title>Bioballs carrying a syntrophic Rhodococcus and Mycolicibacterium consortium for simultaneous sorption and biodegradation of fuel oil in contaminated freshwater.</title>
        <authorList>
            <person name="Naloka K."/>
            <person name="Polrit D."/>
            <person name="Muangchinda C."/>
            <person name="Thoetkiattikul H."/>
            <person name="Pinyakong O."/>
        </authorList>
    </citation>
    <scope>NUCLEOTIDE SEQUENCE [LARGE SCALE GENOMIC DNA]</scope>
    <source>
        <strain evidence="1 2">J101</strain>
    </source>
</reference>
<evidence type="ECO:0000313" key="1">
    <source>
        <dbReference type="EMBL" id="MDZ5084322.1"/>
    </source>
</evidence>
<protein>
    <submittedName>
        <fullName evidence="1">Methyltransferase domain-containing protein</fullName>
    </submittedName>
</protein>
<dbReference type="EMBL" id="JAOXLN010000002">
    <property type="protein sequence ID" value="MDZ5084322.1"/>
    <property type="molecule type" value="Genomic_DNA"/>
</dbReference>
<sequence length="239" mass="25986">MAEDRGAFTAATGRQLEAAGRDKPRYRRYQYDLIAPHCGRTILEVGAGLGEFAEQFGDVDRLVLTDVDPGAVELMARRFAGRPEVQTRTLALGVAPELDEPVASVVAINVLEHIEDDAGALRSLATAVQPGGSIVLWVPGYQQLYGEFDRKVGHVRRYTPSTLASAVRRAGLDVELVKPVNLLGGIAWWLTVRRGGSTSPDSKLVAVFDRFVVPVTRALERVVRPPFGQSVLCVARVRA</sequence>
<dbReference type="Proteomes" id="UP001289645">
    <property type="component" value="Unassembled WGS sequence"/>
</dbReference>